<accession>A0A6P1DWE1</accession>
<organism evidence="2 3">
    <name type="scientific">Thiorhodococcus mannitoliphagus</name>
    <dbReference type="NCBI Taxonomy" id="329406"/>
    <lineage>
        <taxon>Bacteria</taxon>
        <taxon>Pseudomonadati</taxon>
        <taxon>Pseudomonadota</taxon>
        <taxon>Gammaproteobacteria</taxon>
        <taxon>Chromatiales</taxon>
        <taxon>Chromatiaceae</taxon>
        <taxon>Thiorhodococcus</taxon>
    </lineage>
</organism>
<proteinExistence type="predicted"/>
<name>A0A6P1DWE1_9GAMM</name>
<dbReference type="AlphaFoldDB" id="A0A6P1DWE1"/>
<evidence type="ECO:0000256" key="1">
    <source>
        <dbReference type="SAM" id="MobiDB-lite"/>
    </source>
</evidence>
<reference evidence="3" key="1">
    <citation type="journal article" date="2020" name="Microbiol. Resour. Announc.">
        <title>Draft Genome Sequences of Thiorhodococcus mannitoliphagus and Thiorhodococcus minor, Purple Sulfur Photosynthetic Bacteria in the Gammaproteobacterial Family Chromatiaceae.</title>
        <authorList>
            <person name="Aviles F.A."/>
            <person name="Meyer T.E."/>
            <person name="Kyndt J.A."/>
        </authorList>
    </citation>
    <scope>NUCLEOTIDE SEQUENCE [LARGE SCALE GENOMIC DNA]</scope>
    <source>
        <strain evidence="3">DSM 18266</strain>
    </source>
</reference>
<reference evidence="2 3" key="2">
    <citation type="submission" date="2020-02" db="EMBL/GenBank/DDBJ databases">
        <title>Genome sequences of Thiorhodococcus mannitoliphagus and Thiorhodococcus minor, purple sulfur photosynthetic bacteria in the gammaproteobacterial family, Chromatiaceae.</title>
        <authorList>
            <person name="Aviles F.A."/>
            <person name="Meyer T.E."/>
            <person name="Kyndt J.A."/>
        </authorList>
    </citation>
    <scope>NUCLEOTIDE SEQUENCE [LARGE SCALE GENOMIC DNA]</scope>
    <source>
        <strain evidence="2 3">DSM 18266</strain>
    </source>
</reference>
<keyword evidence="3" id="KW-1185">Reference proteome</keyword>
<evidence type="ECO:0000313" key="3">
    <source>
        <dbReference type="Proteomes" id="UP000471640"/>
    </source>
</evidence>
<protein>
    <submittedName>
        <fullName evidence="2">Uncharacterized protein</fullName>
    </submittedName>
</protein>
<dbReference type="EMBL" id="JAAIJR010000019">
    <property type="protein sequence ID" value="NEX19994.1"/>
    <property type="molecule type" value="Genomic_DNA"/>
</dbReference>
<dbReference type="Proteomes" id="UP000471640">
    <property type="component" value="Unassembled WGS sequence"/>
</dbReference>
<dbReference type="RefSeq" id="WP_164652955.1">
    <property type="nucleotide sequence ID" value="NZ_JAAIJR010000019.1"/>
</dbReference>
<gene>
    <name evidence="2" type="ORF">G3480_06645</name>
</gene>
<feature type="region of interest" description="Disordered" evidence="1">
    <location>
        <begin position="1"/>
        <end position="22"/>
    </location>
</feature>
<sequence>MSERKLPRPPLSPQTRLAPRRRASRSASARLCLVALLALLIPPWALAGAPPNVMLFGARLDDARAFAVDSAASRGWRILSATSGAAVFEQILAGHDEDGVLIAERVLRIYADFAEDSDGSRVSLRAEEVEWPGTENEWRSDVTEHYSENLMKALASLRGKWDARGTGPDRSTAIRPRMGHLTSESRQRAPATVGIWAYAAERYAMTRGCSLTEQATKLEGSGQGWEQHRVFCQNGVQMLVQCRYGDCTTHE</sequence>
<evidence type="ECO:0000313" key="2">
    <source>
        <dbReference type="EMBL" id="NEX19994.1"/>
    </source>
</evidence>
<comment type="caution">
    <text evidence="2">The sequence shown here is derived from an EMBL/GenBank/DDBJ whole genome shotgun (WGS) entry which is preliminary data.</text>
</comment>